<dbReference type="Proteomes" id="UP000010471">
    <property type="component" value="Chromosome"/>
</dbReference>
<feature type="domain" description="SLH" evidence="3">
    <location>
        <begin position="309"/>
        <end position="377"/>
    </location>
</feature>
<organism evidence="4 5">
    <name type="scientific">Allocoleopsis franciscana PCC 7113</name>
    <dbReference type="NCBI Taxonomy" id="1173027"/>
    <lineage>
        <taxon>Bacteria</taxon>
        <taxon>Bacillati</taxon>
        <taxon>Cyanobacteriota</taxon>
        <taxon>Cyanophyceae</taxon>
        <taxon>Coleofasciculales</taxon>
        <taxon>Coleofasciculaceae</taxon>
        <taxon>Allocoleopsis</taxon>
        <taxon>Allocoleopsis franciscana</taxon>
    </lineage>
</organism>
<accession>K9WF51</accession>
<reference evidence="4 5" key="1">
    <citation type="submission" date="2012-06" db="EMBL/GenBank/DDBJ databases">
        <title>Finished chromosome of genome of Microcoleus sp. PCC 7113.</title>
        <authorList>
            <consortium name="US DOE Joint Genome Institute"/>
            <person name="Gugger M."/>
            <person name="Coursin T."/>
            <person name="Rippka R."/>
            <person name="Tandeau De Marsac N."/>
            <person name="Huntemann M."/>
            <person name="Wei C.-L."/>
            <person name="Han J."/>
            <person name="Detter J.C."/>
            <person name="Han C."/>
            <person name="Tapia R."/>
            <person name="Chen A."/>
            <person name="Kyrpides N."/>
            <person name="Mavromatis K."/>
            <person name="Markowitz V."/>
            <person name="Szeto E."/>
            <person name="Ivanova N."/>
            <person name="Pagani I."/>
            <person name="Pati A."/>
            <person name="Goodwin L."/>
            <person name="Nordberg H.P."/>
            <person name="Cantor M.N."/>
            <person name="Hua S.X."/>
            <person name="Woyke T."/>
            <person name="Kerfeld C.A."/>
        </authorList>
    </citation>
    <scope>NUCLEOTIDE SEQUENCE [LARGE SCALE GENOMIC DNA]</scope>
    <source>
        <strain evidence="4 5">PCC 7113</strain>
    </source>
</reference>
<protein>
    <submittedName>
        <fullName evidence="4">Putative S-layer protein</fullName>
    </submittedName>
</protein>
<evidence type="ECO:0000313" key="5">
    <source>
        <dbReference type="Proteomes" id="UP000010471"/>
    </source>
</evidence>
<sequence length="479" mass="51782">MPVQSFQRPVLLTGFALCLLSVLTSCGTPSSKALENALAPDPKLKDNITVFGGSSPSDRPLGGAVGNRPSVTSVQLPDDFPSEIPPYPNAELQNVEPLTASMPQGYLTRWSSSDPINNIRNFYQRVLSSNGWQITSQDSAGGKLVARQNDLEVTLTIPSGNTQPSPSATPPVTDKSTDSTTEFDIQYIRTRANATSVSPSPNQPEVAQPVTTPEVTNSPTQTSSTPSEGFTDLDKLPQALRQQVKDLTELGVLKVDKSAAKQNSNASGTSFEANKPITRREFARWLVAANNQIFANRPGQQIRLASETSQPAFGDVPRSDRDFSSIQALAEAGLIPSSLSGDSTAALFRPDAPLTRETLVVWKVPLDTRQTLPTASLDTLKQTWGFQDVAKIDPKTWRALVADFQNGEQSNIRRVFGYTTLFQPKKTVTRAEAATAVWYFGSQGEGQSAKEALLLKNQPTQPTQPSPKLETIPSTENSP</sequence>
<dbReference type="PATRIC" id="fig|1173027.3.peg.2537"/>
<feature type="compositionally biased region" description="Polar residues" evidence="1">
    <location>
        <begin position="156"/>
        <end position="166"/>
    </location>
</feature>
<keyword evidence="5" id="KW-1185">Reference proteome</keyword>
<feature type="signal peptide" evidence="2">
    <location>
        <begin position="1"/>
        <end position="27"/>
    </location>
</feature>
<name>K9WF51_9CYAN</name>
<dbReference type="STRING" id="1173027.Mic7113_2322"/>
<evidence type="ECO:0000313" key="4">
    <source>
        <dbReference type="EMBL" id="AFZ18127.1"/>
    </source>
</evidence>
<evidence type="ECO:0000256" key="1">
    <source>
        <dbReference type="SAM" id="MobiDB-lite"/>
    </source>
</evidence>
<dbReference type="AlphaFoldDB" id="K9WF51"/>
<evidence type="ECO:0000259" key="3">
    <source>
        <dbReference type="PROSITE" id="PS51272"/>
    </source>
</evidence>
<dbReference type="eggNOG" id="ENOG502Z7MI">
    <property type="taxonomic scope" value="Bacteria"/>
</dbReference>
<feature type="compositionally biased region" description="Low complexity" evidence="1">
    <location>
        <begin position="216"/>
        <end position="227"/>
    </location>
</feature>
<dbReference type="HOGENOM" id="CLU_048100_0_0_3"/>
<dbReference type="KEGG" id="mic:Mic7113_2322"/>
<dbReference type="EMBL" id="CP003630">
    <property type="protein sequence ID" value="AFZ18127.1"/>
    <property type="molecule type" value="Genomic_DNA"/>
</dbReference>
<dbReference type="OrthoDB" id="452152at2"/>
<dbReference type="RefSeq" id="WP_015182277.1">
    <property type="nucleotide sequence ID" value="NC_019738.1"/>
</dbReference>
<feature type="region of interest" description="Disordered" evidence="1">
    <location>
        <begin position="192"/>
        <end position="232"/>
    </location>
</feature>
<feature type="compositionally biased region" description="Polar residues" evidence="1">
    <location>
        <begin position="192"/>
        <end position="215"/>
    </location>
</feature>
<proteinExistence type="predicted"/>
<feature type="chain" id="PRO_5003937362" evidence="2">
    <location>
        <begin position="28"/>
        <end position="479"/>
    </location>
</feature>
<dbReference type="PROSITE" id="PS51272">
    <property type="entry name" value="SLH"/>
    <property type="match status" value="2"/>
</dbReference>
<gene>
    <name evidence="4" type="ORF">Mic7113_2322</name>
</gene>
<evidence type="ECO:0000256" key="2">
    <source>
        <dbReference type="SAM" id="SignalP"/>
    </source>
</evidence>
<feature type="domain" description="SLH" evidence="3">
    <location>
        <begin position="227"/>
        <end position="300"/>
    </location>
</feature>
<feature type="region of interest" description="Disordered" evidence="1">
    <location>
        <begin position="155"/>
        <end position="179"/>
    </location>
</feature>
<keyword evidence="2" id="KW-0732">Signal</keyword>
<dbReference type="PANTHER" id="PTHR33740">
    <property type="entry name" value="GPI-ANCHORED ADHESIN-LIKE PROTEIN"/>
    <property type="match status" value="1"/>
</dbReference>
<dbReference type="PANTHER" id="PTHR33740:SF3">
    <property type="entry name" value="GPI-ANCHORED ADHESIN-LIKE PROTEIN"/>
    <property type="match status" value="1"/>
</dbReference>
<feature type="region of interest" description="Disordered" evidence="1">
    <location>
        <begin position="450"/>
        <end position="479"/>
    </location>
</feature>
<dbReference type="InterPro" id="IPR001119">
    <property type="entry name" value="SLH_dom"/>
</dbReference>